<sequence>ISFVVSQSTPDKLHYGVLGRAGFGNEILILDDDASQNEAFSAKDATTSVSMLSDKSVTAVFRIESHSIAYDAIPSYGGTVSLTSGANPTEHGSSVTLTASPTQGFKFDSWSGDDLSSLQKSNPVLALTLTSSQSVIARFVQIGEIELILSVSPPEGGSVSGAGRYPFNPAHPISSTPKLGYKFVKWEGTGIADANRSNTKVDLTSDRSLTAVFEEISEQQFALNFSISPIAGGKANGSGYFTANTSHPISAEANPGYRFIGWQGEGITDKQAQQTTLSLTSDTTISVMFEKTDSETPSGPDLLAEALSHFDPIVYLDRNADLKSTYKDNLDQAFNHFVNQGFVEGRPYKPDPSANQSATPP</sequence>
<proteinExistence type="predicted"/>
<feature type="non-terminal residue" evidence="2">
    <location>
        <position position="1"/>
    </location>
</feature>
<dbReference type="EMBL" id="UINC01103627">
    <property type="protein sequence ID" value="SVC66152.1"/>
    <property type="molecule type" value="Genomic_DNA"/>
</dbReference>
<reference evidence="2" key="1">
    <citation type="submission" date="2018-05" db="EMBL/GenBank/DDBJ databases">
        <authorList>
            <person name="Lanie J.A."/>
            <person name="Ng W.-L."/>
            <person name="Kazmierczak K.M."/>
            <person name="Andrzejewski T.M."/>
            <person name="Davidsen T.M."/>
            <person name="Wayne K.J."/>
            <person name="Tettelin H."/>
            <person name="Glass J.I."/>
            <person name="Rusch D."/>
            <person name="Podicherti R."/>
            <person name="Tsui H.-C.T."/>
            <person name="Winkler M.E."/>
        </authorList>
    </citation>
    <scope>NUCLEOTIDE SEQUENCE</scope>
</reference>
<gene>
    <name evidence="2" type="ORF">METZ01_LOCUS319006</name>
</gene>
<feature type="domain" description="Bacterial repeat" evidence="1">
    <location>
        <begin position="74"/>
        <end position="142"/>
    </location>
</feature>
<evidence type="ECO:0000259" key="1">
    <source>
        <dbReference type="Pfam" id="PF18998"/>
    </source>
</evidence>
<feature type="domain" description="Bacterial repeat" evidence="1">
    <location>
        <begin position="226"/>
        <end position="291"/>
    </location>
</feature>
<evidence type="ECO:0000313" key="2">
    <source>
        <dbReference type="EMBL" id="SVC66152.1"/>
    </source>
</evidence>
<organism evidence="2">
    <name type="scientific">marine metagenome</name>
    <dbReference type="NCBI Taxonomy" id="408172"/>
    <lineage>
        <taxon>unclassified sequences</taxon>
        <taxon>metagenomes</taxon>
        <taxon>ecological metagenomes</taxon>
    </lineage>
</organism>
<accession>A0A382P2I5</accession>
<name>A0A382P2I5_9ZZZZ</name>
<feature type="domain" description="Bacterial repeat" evidence="1">
    <location>
        <begin position="149"/>
        <end position="216"/>
    </location>
</feature>
<dbReference type="AlphaFoldDB" id="A0A382P2I5"/>
<feature type="non-terminal residue" evidence="2">
    <location>
        <position position="361"/>
    </location>
</feature>
<dbReference type="InterPro" id="IPR044060">
    <property type="entry name" value="Bacterial_rp_domain"/>
</dbReference>
<protein>
    <recommendedName>
        <fullName evidence="1">Bacterial repeat domain-containing protein</fullName>
    </recommendedName>
</protein>
<dbReference type="Pfam" id="PF18998">
    <property type="entry name" value="Flg_new_2"/>
    <property type="match status" value="3"/>
</dbReference>